<evidence type="ECO:0000256" key="1">
    <source>
        <dbReference type="SAM" id="MobiDB-lite"/>
    </source>
</evidence>
<accession>X1K428</accession>
<gene>
    <name evidence="2" type="ORF">S03H2_60276</name>
</gene>
<dbReference type="EMBL" id="BARU01038826">
    <property type="protein sequence ID" value="GAH88410.1"/>
    <property type="molecule type" value="Genomic_DNA"/>
</dbReference>
<sequence length="83" mass="9316">MLNDSLFLKNLSNRSSSHANPGPQIVNNNPMTPMLEKDIRPVITPHLAKETPKSDLMPVFTKAHYIGVIGRSKTPSHVWNVER</sequence>
<name>X1K428_9ZZZZ</name>
<feature type="region of interest" description="Disordered" evidence="1">
    <location>
        <begin position="9"/>
        <end position="31"/>
    </location>
</feature>
<comment type="caution">
    <text evidence="2">The sequence shown here is derived from an EMBL/GenBank/DDBJ whole genome shotgun (WGS) entry which is preliminary data.</text>
</comment>
<proteinExistence type="predicted"/>
<feature type="compositionally biased region" description="Polar residues" evidence="1">
    <location>
        <begin position="10"/>
        <end position="31"/>
    </location>
</feature>
<evidence type="ECO:0000313" key="2">
    <source>
        <dbReference type="EMBL" id="GAH88410.1"/>
    </source>
</evidence>
<protein>
    <submittedName>
        <fullName evidence="2">Uncharacterized protein</fullName>
    </submittedName>
</protein>
<organism evidence="2">
    <name type="scientific">marine sediment metagenome</name>
    <dbReference type="NCBI Taxonomy" id="412755"/>
    <lineage>
        <taxon>unclassified sequences</taxon>
        <taxon>metagenomes</taxon>
        <taxon>ecological metagenomes</taxon>
    </lineage>
</organism>
<reference evidence="2" key="1">
    <citation type="journal article" date="2014" name="Front. Microbiol.">
        <title>High frequency of phylogenetically diverse reductive dehalogenase-homologous genes in deep subseafloor sedimentary metagenomes.</title>
        <authorList>
            <person name="Kawai M."/>
            <person name="Futagami T."/>
            <person name="Toyoda A."/>
            <person name="Takaki Y."/>
            <person name="Nishi S."/>
            <person name="Hori S."/>
            <person name="Arai W."/>
            <person name="Tsubouchi T."/>
            <person name="Morono Y."/>
            <person name="Uchiyama I."/>
            <person name="Ito T."/>
            <person name="Fujiyama A."/>
            <person name="Inagaki F."/>
            <person name="Takami H."/>
        </authorList>
    </citation>
    <scope>NUCLEOTIDE SEQUENCE</scope>
    <source>
        <strain evidence="2">Expedition CK06-06</strain>
    </source>
</reference>
<dbReference type="AlphaFoldDB" id="X1K428"/>